<name>A0A226DR45_FOLCA</name>
<keyword evidence="1" id="KW-0175">Coiled coil</keyword>
<evidence type="ECO:0000313" key="3">
    <source>
        <dbReference type="Proteomes" id="UP000198287"/>
    </source>
</evidence>
<evidence type="ECO:0000256" key="1">
    <source>
        <dbReference type="SAM" id="Coils"/>
    </source>
</evidence>
<comment type="caution">
    <text evidence="2">The sequence shown here is derived from an EMBL/GenBank/DDBJ whole genome shotgun (WGS) entry which is preliminary data.</text>
</comment>
<feature type="coiled-coil region" evidence="1">
    <location>
        <begin position="72"/>
        <end position="99"/>
    </location>
</feature>
<keyword evidence="3" id="KW-1185">Reference proteome</keyword>
<dbReference type="AlphaFoldDB" id="A0A226DR45"/>
<organism evidence="2 3">
    <name type="scientific">Folsomia candida</name>
    <name type="common">Springtail</name>
    <dbReference type="NCBI Taxonomy" id="158441"/>
    <lineage>
        <taxon>Eukaryota</taxon>
        <taxon>Metazoa</taxon>
        <taxon>Ecdysozoa</taxon>
        <taxon>Arthropoda</taxon>
        <taxon>Hexapoda</taxon>
        <taxon>Collembola</taxon>
        <taxon>Entomobryomorpha</taxon>
        <taxon>Isotomoidea</taxon>
        <taxon>Isotomidae</taxon>
        <taxon>Proisotominae</taxon>
        <taxon>Folsomia</taxon>
    </lineage>
</organism>
<accession>A0A226DR45</accession>
<reference evidence="2 3" key="1">
    <citation type="submission" date="2015-12" db="EMBL/GenBank/DDBJ databases">
        <title>The genome of Folsomia candida.</title>
        <authorList>
            <person name="Faddeeva A."/>
            <person name="Derks M.F."/>
            <person name="Anvar Y."/>
            <person name="Smit S."/>
            <person name="Van Straalen N."/>
            <person name="Roelofs D."/>
        </authorList>
    </citation>
    <scope>NUCLEOTIDE SEQUENCE [LARGE SCALE GENOMIC DNA]</scope>
    <source>
        <strain evidence="2 3">VU population</strain>
        <tissue evidence="2">Whole body</tissue>
    </source>
</reference>
<gene>
    <name evidence="2" type="ORF">Fcan01_18061</name>
</gene>
<dbReference type="Proteomes" id="UP000198287">
    <property type="component" value="Unassembled WGS sequence"/>
</dbReference>
<sequence length="136" mass="15280">MDEIIEMETEGGPQPAEVVLNGDSFSNISPTRDIINLVPVEPGKTIGDQDLQFILENPNSFTNIGKMNEYKIEFSSEKIEALKLQVATLEDENRISKQTSQHPKESSANNDEIIRNVNDMLIAEREFGSCLRNKLN</sequence>
<protein>
    <submittedName>
        <fullName evidence="2">Uncharacterized protein</fullName>
    </submittedName>
</protein>
<evidence type="ECO:0000313" key="2">
    <source>
        <dbReference type="EMBL" id="OXA47324.1"/>
    </source>
</evidence>
<dbReference type="EMBL" id="LNIX01000013">
    <property type="protein sequence ID" value="OXA47324.1"/>
    <property type="molecule type" value="Genomic_DNA"/>
</dbReference>
<proteinExistence type="predicted"/>